<dbReference type="Pfam" id="PF06397">
    <property type="entry name" value="Desulfoferrod_N"/>
    <property type="match status" value="1"/>
</dbReference>
<dbReference type="SUPFAM" id="SSF57802">
    <property type="entry name" value="Rubredoxin-like"/>
    <property type="match status" value="1"/>
</dbReference>
<dbReference type="InterPro" id="IPR004462">
    <property type="entry name" value="Desulfoferrodoxin_N"/>
</dbReference>
<dbReference type="SUPFAM" id="SSF49367">
    <property type="entry name" value="Superoxide reductase-like"/>
    <property type="match status" value="1"/>
</dbReference>
<evidence type="ECO:0000259" key="11">
    <source>
        <dbReference type="Pfam" id="PF01880"/>
    </source>
</evidence>
<keyword evidence="4" id="KW-0813">Transport</keyword>
<dbReference type="InterPro" id="IPR036073">
    <property type="entry name" value="Desulfoferrodoxin_Fe-bd_dom_sf"/>
</dbReference>
<dbReference type="EC" id="1.15.1.2" evidence="2"/>
<evidence type="ECO:0000313" key="13">
    <source>
        <dbReference type="EMBL" id="MBE6093603.1"/>
    </source>
</evidence>
<protein>
    <recommendedName>
        <fullName evidence="3">Desulfoferrodoxin</fullName>
        <ecNumber evidence="2">1.15.1.2</ecNumber>
    </recommendedName>
    <alternativeName>
        <fullName evidence="9">Superoxide reductase</fullName>
    </alternativeName>
</protein>
<proteinExistence type="inferred from homology"/>
<evidence type="ECO:0000259" key="12">
    <source>
        <dbReference type="Pfam" id="PF06397"/>
    </source>
</evidence>
<organism evidence="13 14">
    <name type="scientific">Selenomonas ruminantium</name>
    <dbReference type="NCBI Taxonomy" id="971"/>
    <lineage>
        <taxon>Bacteria</taxon>
        <taxon>Bacillati</taxon>
        <taxon>Bacillota</taxon>
        <taxon>Negativicutes</taxon>
        <taxon>Selenomonadales</taxon>
        <taxon>Selenomonadaceae</taxon>
        <taxon>Selenomonas</taxon>
    </lineage>
</organism>
<evidence type="ECO:0000256" key="10">
    <source>
        <dbReference type="ARBA" id="ARBA00047448"/>
    </source>
</evidence>
<comment type="similarity">
    <text evidence="1">Belongs to the desulfoferrodoxin family.</text>
</comment>
<comment type="caution">
    <text evidence="13">The sequence shown here is derived from an EMBL/GenBank/DDBJ whole genome shotgun (WGS) entry which is preliminary data.</text>
</comment>
<feature type="domain" description="Desulfoferrodoxin ferrous iron-binding" evidence="11">
    <location>
        <begin position="40"/>
        <end position="126"/>
    </location>
</feature>
<dbReference type="InterPro" id="IPR051233">
    <property type="entry name" value="Desulfoferrodoxin_SOR"/>
</dbReference>
<dbReference type="NCBIfam" id="TIGR00319">
    <property type="entry name" value="desulf_FeS4"/>
    <property type="match status" value="1"/>
</dbReference>
<dbReference type="InterPro" id="IPR038094">
    <property type="entry name" value="Desulfoferrodoxin_N_sf"/>
</dbReference>
<keyword evidence="5" id="KW-0479">Metal-binding</keyword>
<keyword evidence="6" id="KW-0249">Electron transport</keyword>
<evidence type="ECO:0000256" key="6">
    <source>
        <dbReference type="ARBA" id="ARBA00022982"/>
    </source>
</evidence>
<dbReference type="Gene3D" id="2.20.28.100">
    <property type="entry name" value="Desulphoferrodoxin, N-terminal domain"/>
    <property type="match status" value="1"/>
</dbReference>
<evidence type="ECO:0000256" key="7">
    <source>
        <dbReference type="ARBA" id="ARBA00023004"/>
    </source>
</evidence>
<keyword evidence="7" id="KW-0408">Iron</keyword>
<evidence type="ECO:0000256" key="4">
    <source>
        <dbReference type="ARBA" id="ARBA00022448"/>
    </source>
</evidence>
<dbReference type="PANTHER" id="PTHR36541:SF1">
    <property type="entry name" value="SUPEROXIDE REDUCTASE-RELATED"/>
    <property type="match status" value="1"/>
</dbReference>
<reference evidence="13" key="1">
    <citation type="submission" date="2019-04" db="EMBL/GenBank/DDBJ databases">
        <title>Evolution of Biomass-Degrading Anaerobic Consortia Revealed by Metagenomics.</title>
        <authorList>
            <person name="Peng X."/>
        </authorList>
    </citation>
    <scope>NUCLEOTIDE SEQUENCE</scope>
    <source>
        <strain evidence="13">SIG240</strain>
    </source>
</reference>
<evidence type="ECO:0000256" key="8">
    <source>
        <dbReference type="ARBA" id="ARBA00024690"/>
    </source>
</evidence>
<accession>A0A927WVP8</accession>
<dbReference type="Pfam" id="PF01880">
    <property type="entry name" value="Desulfoferrodox"/>
    <property type="match status" value="1"/>
</dbReference>
<dbReference type="EMBL" id="SVBY01000107">
    <property type="protein sequence ID" value="MBE6093603.1"/>
    <property type="molecule type" value="Genomic_DNA"/>
</dbReference>
<gene>
    <name evidence="13" type="ORF">E7201_10665</name>
</gene>
<comment type="function">
    <text evidence="8">Catalyzes the one-electron reduction of superoxide anion radical to hydrogen peroxide at a nonheme ferrous iron center. Plays a fundamental role in case of oxidative stress via its superoxide detoxification activity.</text>
</comment>
<dbReference type="Proteomes" id="UP000761380">
    <property type="component" value="Unassembled WGS sequence"/>
</dbReference>
<dbReference type="GO" id="GO:0005506">
    <property type="term" value="F:iron ion binding"/>
    <property type="evidence" value="ECO:0007669"/>
    <property type="project" value="InterPro"/>
</dbReference>
<dbReference type="InterPro" id="IPR002742">
    <property type="entry name" value="Desulfoferrodoxin_Fe-bd_dom"/>
</dbReference>
<dbReference type="GO" id="GO:0050605">
    <property type="term" value="F:superoxide reductase activity"/>
    <property type="evidence" value="ECO:0007669"/>
    <property type="project" value="UniProtKB-EC"/>
</dbReference>
<evidence type="ECO:0000256" key="5">
    <source>
        <dbReference type="ARBA" id="ARBA00022723"/>
    </source>
</evidence>
<evidence type="ECO:0000256" key="9">
    <source>
        <dbReference type="ARBA" id="ARBA00031398"/>
    </source>
</evidence>
<evidence type="ECO:0000313" key="14">
    <source>
        <dbReference type="Proteomes" id="UP000761380"/>
    </source>
</evidence>
<sequence>MASRFYRCSVCGNLTGLIHDGKGEMMCCGQPMNELVANTTDAAQEKHVPVIDFDRLAGVLKVTVGSVAHPMTAEHLIEWIHVQTKQGGMMRHLTPEDKPEAVFKIAEGDEPVAVFEYCNLHGLWKADMK</sequence>
<dbReference type="AlphaFoldDB" id="A0A927WVP8"/>
<evidence type="ECO:0000256" key="1">
    <source>
        <dbReference type="ARBA" id="ARBA00005941"/>
    </source>
</evidence>
<evidence type="ECO:0000256" key="2">
    <source>
        <dbReference type="ARBA" id="ARBA00012679"/>
    </source>
</evidence>
<feature type="domain" description="Desulfoferrodoxin N-terminal" evidence="12">
    <location>
        <begin position="5"/>
        <end position="33"/>
    </location>
</feature>
<dbReference type="Gene3D" id="2.60.40.730">
    <property type="entry name" value="SOR catalytic domain"/>
    <property type="match status" value="1"/>
</dbReference>
<name>A0A927WVP8_SELRU</name>
<dbReference type="PANTHER" id="PTHR36541">
    <property type="entry name" value="SUPEROXIDE REDUCTASE-RELATED"/>
    <property type="match status" value="1"/>
</dbReference>
<dbReference type="NCBIfam" id="TIGR00332">
    <property type="entry name" value="neela_ferrous"/>
    <property type="match status" value="1"/>
</dbReference>
<comment type="catalytic activity">
    <reaction evidence="10">
        <text>reduced [rubredoxin] + superoxide + 2 H(+) = oxidized [rubredoxin] + H2O2</text>
        <dbReference type="Rhea" id="RHEA:21324"/>
        <dbReference type="Rhea" id="RHEA-COMP:10302"/>
        <dbReference type="Rhea" id="RHEA-COMP:10303"/>
        <dbReference type="ChEBI" id="CHEBI:15378"/>
        <dbReference type="ChEBI" id="CHEBI:16240"/>
        <dbReference type="ChEBI" id="CHEBI:18421"/>
        <dbReference type="ChEBI" id="CHEBI:29033"/>
        <dbReference type="ChEBI" id="CHEBI:29034"/>
        <dbReference type="EC" id="1.15.1.2"/>
    </reaction>
</comment>
<evidence type="ECO:0000256" key="3">
    <source>
        <dbReference type="ARBA" id="ARBA00014839"/>
    </source>
</evidence>